<dbReference type="AlphaFoldDB" id="X1U7L1"/>
<protein>
    <submittedName>
        <fullName evidence="1">Uncharacterized protein</fullName>
    </submittedName>
</protein>
<sequence>MILFSYSIVNVYTVHSNPVIAMTDAMCGDFFPINETDIQMVAANVEYIIDSTDIKNQINVHYKGSYVFNSSTATQNHVIAVPFTNFFDVEEESIQFKMNGLDQNYTLVKLDYEEAINMSEGTGIDYYYFKTLIYAEVFFEQSSNNTLDLSFDSTVVSEHITYLQIEYVVGTSRMWANETSEVVKFV</sequence>
<gene>
    <name evidence="1" type="ORF">S12H4_39355</name>
</gene>
<feature type="non-terminal residue" evidence="1">
    <location>
        <position position="186"/>
    </location>
</feature>
<evidence type="ECO:0000313" key="1">
    <source>
        <dbReference type="EMBL" id="GAI99601.1"/>
    </source>
</evidence>
<comment type="caution">
    <text evidence="1">The sequence shown here is derived from an EMBL/GenBank/DDBJ whole genome shotgun (WGS) entry which is preliminary data.</text>
</comment>
<organism evidence="1">
    <name type="scientific">marine sediment metagenome</name>
    <dbReference type="NCBI Taxonomy" id="412755"/>
    <lineage>
        <taxon>unclassified sequences</taxon>
        <taxon>metagenomes</taxon>
        <taxon>ecological metagenomes</taxon>
    </lineage>
</organism>
<dbReference type="EMBL" id="BARW01023774">
    <property type="protein sequence ID" value="GAI99601.1"/>
    <property type="molecule type" value="Genomic_DNA"/>
</dbReference>
<accession>X1U7L1</accession>
<name>X1U7L1_9ZZZZ</name>
<dbReference type="Gene3D" id="2.60.40.3680">
    <property type="match status" value="1"/>
</dbReference>
<reference evidence="1" key="1">
    <citation type="journal article" date="2014" name="Front. Microbiol.">
        <title>High frequency of phylogenetically diverse reductive dehalogenase-homologous genes in deep subseafloor sedimentary metagenomes.</title>
        <authorList>
            <person name="Kawai M."/>
            <person name="Futagami T."/>
            <person name="Toyoda A."/>
            <person name="Takaki Y."/>
            <person name="Nishi S."/>
            <person name="Hori S."/>
            <person name="Arai W."/>
            <person name="Tsubouchi T."/>
            <person name="Morono Y."/>
            <person name="Uchiyama I."/>
            <person name="Ito T."/>
            <person name="Fujiyama A."/>
            <person name="Inagaki F."/>
            <person name="Takami H."/>
        </authorList>
    </citation>
    <scope>NUCLEOTIDE SEQUENCE</scope>
    <source>
        <strain evidence="1">Expedition CK06-06</strain>
    </source>
</reference>
<proteinExistence type="predicted"/>